<evidence type="ECO:0000313" key="2">
    <source>
        <dbReference type="EMBL" id="GEM04543.1"/>
    </source>
</evidence>
<evidence type="ECO:0000313" key="5">
    <source>
        <dbReference type="Proteomes" id="UP000321773"/>
    </source>
</evidence>
<feature type="transmembrane region" description="Helical" evidence="1">
    <location>
        <begin position="40"/>
        <end position="61"/>
    </location>
</feature>
<dbReference type="AlphaFoldDB" id="A0A1I6RYG5"/>
<sequence>MKKYKWFLVLFIILCTPLVINLFFINGDIETGKYLGNKEWLAFWGSYIGGVTTLIAVLLTLNQNRVVIDQNRVVIDQNKEMLNFQEEQYRISIMPVLDVRISLKESLHMEKLHPPNGFIILNQESNTQVSSLPKEYSEVIDSNMLEESDDGITISTYMVNLTFIRLVITQKTHLVAMNVQLSMYKDEKELSITPHFVLASEESVKLPLLIDKNFPSGDYKFILRFQDTQGRSYHQFFNIKIEGYDKYSLKPISTPNLN</sequence>
<proteinExistence type="predicted"/>
<keyword evidence="1" id="KW-0812">Transmembrane</keyword>
<dbReference type="RefSeq" id="WP_089853388.1">
    <property type="nucleotide sequence ID" value="NZ_BJWJ01000013.1"/>
</dbReference>
<reference evidence="3 4" key="1">
    <citation type="submission" date="2016-10" db="EMBL/GenBank/DDBJ databases">
        <authorList>
            <person name="de Groot N.N."/>
        </authorList>
    </citation>
    <scope>NUCLEOTIDE SEQUENCE [LARGE SCALE GENOMIC DNA]</scope>
    <source>
        <strain evidence="3 4">DSM 17074</strain>
    </source>
</reference>
<dbReference type="Proteomes" id="UP000199139">
    <property type="component" value="Unassembled WGS sequence"/>
</dbReference>
<gene>
    <name evidence="2" type="ORF">HMI01_15310</name>
    <name evidence="3" type="ORF">SAMN05421668_10732</name>
</gene>
<evidence type="ECO:0000313" key="3">
    <source>
        <dbReference type="EMBL" id="SFS69732.1"/>
    </source>
</evidence>
<reference evidence="2 5" key="2">
    <citation type="submission" date="2019-07" db="EMBL/GenBank/DDBJ databases">
        <title>Whole genome shotgun sequence of Halolactibacillus miurensis NBRC 100873.</title>
        <authorList>
            <person name="Hosoyama A."/>
            <person name="Uohara A."/>
            <person name="Ohji S."/>
            <person name="Ichikawa N."/>
        </authorList>
    </citation>
    <scope>NUCLEOTIDE SEQUENCE [LARGE SCALE GENOMIC DNA]</scope>
    <source>
        <strain evidence="2 5">NBRC 100873</strain>
    </source>
</reference>
<dbReference type="OrthoDB" id="2886988at2"/>
<protein>
    <submittedName>
        <fullName evidence="3">Uncharacterized protein</fullName>
    </submittedName>
</protein>
<keyword evidence="1" id="KW-0472">Membrane</keyword>
<evidence type="ECO:0000313" key="4">
    <source>
        <dbReference type="Proteomes" id="UP000199139"/>
    </source>
</evidence>
<organism evidence="3 4">
    <name type="scientific">Halolactibacillus miurensis</name>
    <dbReference type="NCBI Taxonomy" id="306541"/>
    <lineage>
        <taxon>Bacteria</taxon>
        <taxon>Bacillati</taxon>
        <taxon>Bacillota</taxon>
        <taxon>Bacilli</taxon>
        <taxon>Bacillales</taxon>
        <taxon>Bacillaceae</taxon>
        <taxon>Halolactibacillus</taxon>
    </lineage>
</organism>
<feature type="transmembrane region" description="Helical" evidence="1">
    <location>
        <begin position="7"/>
        <end position="25"/>
    </location>
</feature>
<keyword evidence="1" id="KW-1133">Transmembrane helix</keyword>
<dbReference type="EMBL" id="FPAI01000007">
    <property type="protein sequence ID" value="SFS69732.1"/>
    <property type="molecule type" value="Genomic_DNA"/>
</dbReference>
<evidence type="ECO:0000256" key="1">
    <source>
        <dbReference type="SAM" id="Phobius"/>
    </source>
</evidence>
<keyword evidence="5" id="KW-1185">Reference proteome</keyword>
<name>A0A1I6RYG5_9BACI</name>
<dbReference type="Proteomes" id="UP000321773">
    <property type="component" value="Unassembled WGS sequence"/>
</dbReference>
<accession>A0A1I6RYG5</accession>
<dbReference type="EMBL" id="BJWJ01000013">
    <property type="protein sequence ID" value="GEM04543.1"/>
    <property type="molecule type" value="Genomic_DNA"/>
</dbReference>